<feature type="region of interest" description="Disordered" evidence="1">
    <location>
        <begin position="196"/>
        <end position="221"/>
    </location>
</feature>
<reference evidence="2" key="1">
    <citation type="submission" date="2015-07" db="EMBL/GenBank/DDBJ databases">
        <title>Transcriptome Assembly of Anthurium amnicola.</title>
        <authorList>
            <person name="Suzuki J."/>
        </authorList>
    </citation>
    <scope>NUCLEOTIDE SEQUENCE</scope>
</reference>
<gene>
    <name evidence="2" type="primary">At1g76070_3</name>
    <name evidence="2" type="ORF">g.50335</name>
</gene>
<feature type="non-terminal residue" evidence="2">
    <location>
        <position position="1"/>
    </location>
</feature>
<evidence type="ECO:0000256" key="1">
    <source>
        <dbReference type="SAM" id="MobiDB-lite"/>
    </source>
</evidence>
<feature type="region of interest" description="Disordered" evidence="1">
    <location>
        <begin position="93"/>
        <end position="119"/>
    </location>
</feature>
<protein>
    <submittedName>
        <fullName evidence="2">Uncharacterized protein At1g76070</fullName>
    </submittedName>
</protein>
<feature type="compositionally biased region" description="Low complexity" evidence="1">
    <location>
        <begin position="251"/>
        <end position="268"/>
    </location>
</feature>
<dbReference type="AlphaFoldDB" id="A0A1D1YV74"/>
<feature type="region of interest" description="Disordered" evidence="1">
    <location>
        <begin position="242"/>
        <end position="340"/>
    </location>
</feature>
<sequence>LSLSFSLLNMPQVVDLESLVCGGGGGGGCDGKIVCETTLVVPPGGLKPGEPTLAPPAQAVDVDQPAESFRLPVEEAIEWVDRNAGPFYDRDDSTKGITNPKSHHHPATGAKLHSASQRYTTKRKAPIIALPNKVRNSEYLGHSSRRYAGNFRIFPKKASGDPQRGKSAVPESEPTSPKVSCIGRVLSDRDRRRFRKVCRGETSTEPSRASSSVSASSAGGGRRRGFWAAIFGFACCGGQRRRSAFPDNEEPPSSRTTNSTTKSKITPSAAAWDRPRAEAGDAEVAGPAPGLGGMKRFASGRRSASWGGEEEQEAGRETKSGPLPQEPRGEGILGRRSAGSLADLHCDRDWEVAGAGPASA</sequence>
<dbReference type="PANTHER" id="PTHR34120:SF2">
    <property type="entry name" value="OS01G0860900 PROTEIN"/>
    <property type="match status" value="1"/>
</dbReference>
<feature type="compositionally biased region" description="Low complexity" evidence="1">
    <location>
        <begin position="207"/>
        <end position="217"/>
    </location>
</feature>
<accession>A0A1D1YV74</accession>
<feature type="region of interest" description="Disordered" evidence="1">
    <location>
        <begin position="153"/>
        <end position="180"/>
    </location>
</feature>
<evidence type="ECO:0000313" key="2">
    <source>
        <dbReference type="EMBL" id="JAT58573.1"/>
    </source>
</evidence>
<dbReference type="PANTHER" id="PTHR34120">
    <property type="entry name" value="EXPRESSED PROTEIN"/>
    <property type="match status" value="1"/>
</dbReference>
<dbReference type="EMBL" id="GDJX01009363">
    <property type="protein sequence ID" value="JAT58573.1"/>
    <property type="molecule type" value="Transcribed_RNA"/>
</dbReference>
<organism evidence="2">
    <name type="scientific">Anthurium amnicola</name>
    <dbReference type="NCBI Taxonomy" id="1678845"/>
    <lineage>
        <taxon>Eukaryota</taxon>
        <taxon>Viridiplantae</taxon>
        <taxon>Streptophyta</taxon>
        <taxon>Embryophyta</taxon>
        <taxon>Tracheophyta</taxon>
        <taxon>Spermatophyta</taxon>
        <taxon>Magnoliopsida</taxon>
        <taxon>Liliopsida</taxon>
        <taxon>Araceae</taxon>
        <taxon>Pothoideae</taxon>
        <taxon>Potheae</taxon>
        <taxon>Anthurium</taxon>
    </lineage>
</organism>
<name>A0A1D1YV74_9ARAE</name>
<proteinExistence type="predicted"/>